<feature type="signal peptide" evidence="1">
    <location>
        <begin position="1"/>
        <end position="28"/>
    </location>
</feature>
<sequence length="226" mass="24169">MSRKEHIMRSWIPVAAALPILLAGCSSSAPDAAHVSSAAPSHAATQLAAAPRASNASLAHFRSSAFGFRLDYPKGMLEQRSFTGGYISNDAWKAYASPDSKGTPVVALILPGSDDVSRAALRIGASRDPQSVNDCLKAPSTARGASGTRSIHGARFTYFEAGDAAMNHYMHTHSYRLVHDGACIAIDLMVTGTNPQVYDPPRKPPFTQDDAFARLQQALRGFHFTL</sequence>
<dbReference type="Proteomes" id="UP000029708">
    <property type="component" value="Unassembled WGS sequence"/>
</dbReference>
<dbReference type="STRING" id="1543381.LF63_0110375"/>
<evidence type="ECO:0000256" key="1">
    <source>
        <dbReference type="SAM" id="SignalP"/>
    </source>
</evidence>
<dbReference type="HOGENOM" id="CLU_106684_0_0_6"/>
<evidence type="ECO:0008006" key="4">
    <source>
        <dbReference type="Google" id="ProtNLM"/>
    </source>
</evidence>
<comment type="caution">
    <text evidence="2">The sequence shown here is derived from an EMBL/GenBank/DDBJ whole genome shotgun (WGS) entry which is preliminary data.</text>
</comment>
<keyword evidence="1" id="KW-0732">Signal</keyword>
<gene>
    <name evidence="2" type="ORF">LF63_0110375</name>
</gene>
<reference evidence="2 3" key="1">
    <citation type="submission" date="2014-09" db="EMBL/GenBank/DDBJ databases">
        <title>Xanthomonadaceae 3.5X direct submission.</title>
        <authorList>
            <person name="Fang T."/>
            <person name="Wang H."/>
        </authorList>
    </citation>
    <scope>NUCLEOTIDE SEQUENCE [LARGE SCALE GENOMIC DNA]</scope>
    <source>
        <strain evidence="2 3">3.5X</strain>
    </source>
</reference>
<keyword evidence="3" id="KW-1185">Reference proteome</keyword>
<evidence type="ECO:0000313" key="3">
    <source>
        <dbReference type="Proteomes" id="UP000029708"/>
    </source>
</evidence>
<evidence type="ECO:0000313" key="2">
    <source>
        <dbReference type="EMBL" id="KGI77670.1"/>
    </source>
</evidence>
<feature type="chain" id="PRO_5001953001" description="Lipoprotein" evidence="1">
    <location>
        <begin position="29"/>
        <end position="226"/>
    </location>
</feature>
<name>A0A099CXD0_9GAMM</name>
<dbReference type="PROSITE" id="PS51257">
    <property type="entry name" value="PROKAR_LIPOPROTEIN"/>
    <property type="match status" value="1"/>
</dbReference>
<protein>
    <recommendedName>
        <fullName evidence="4">Lipoprotein</fullName>
    </recommendedName>
</protein>
<accession>A0A099CXD0</accession>
<dbReference type="EMBL" id="JROI01000011">
    <property type="protein sequence ID" value="KGI77670.1"/>
    <property type="molecule type" value="Genomic_DNA"/>
</dbReference>
<dbReference type="AlphaFoldDB" id="A0A099CXD0"/>
<proteinExistence type="predicted"/>
<organism evidence="2 3">
    <name type="scientific">Oleiagrimonas soli</name>
    <dbReference type="NCBI Taxonomy" id="1543381"/>
    <lineage>
        <taxon>Bacteria</taxon>
        <taxon>Pseudomonadati</taxon>
        <taxon>Pseudomonadota</taxon>
        <taxon>Gammaproteobacteria</taxon>
        <taxon>Lysobacterales</taxon>
        <taxon>Rhodanobacteraceae</taxon>
        <taxon>Oleiagrimonas</taxon>
    </lineage>
</organism>